<evidence type="ECO:0000313" key="3">
    <source>
        <dbReference type="Proteomes" id="UP000664628"/>
    </source>
</evidence>
<dbReference type="EMBL" id="JAFMYW010000024">
    <property type="protein sequence ID" value="MBO0953190.1"/>
    <property type="molecule type" value="Genomic_DNA"/>
</dbReference>
<gene>
    <name evidence="2" type="ORF">J2I46_31750</name>
</gene>
<protein>
    <submittedName>
        <fullName evidence="2">LytTR family transcriptional regulator</fullName>
    </submittedName>
</protein>
<dbReference type="InterPro" id="IPR007492">
    <property type="entry name" value="LytTR_DNA-bd_dom"/>
</dbReference>
<dbReference type="PROSITE" id="PS50930">
    <property type="entry name" value="HTH_LYTTR"/>
    <property type="match status" value="1"/>
</dbReference>
<evidence type="ECO:0000313" key="2">
    <source>
        <dbReference type="EMBL" id="MBO0953190.1"/>
    </source>
</evidence>
<reference evidence="2 3" key="1">
    <citation type="submission" date="2021-03" db="EMBL/GenBank/DDBJ databases">
        <title>Fibrella sp. HMF5405 genome sequencing and assembly.</title>
        <authorList>
            <person name="Kang H."/>
            <person name="Kim H."/>
            <person name="Bae S."/>
            <person name="Joh K."/>
        </authorList>
    </citation>
    <scope>NUCLEOTIDE SEQUENCE [LARGE SCALE GENOMIC DNA]</scope>
    <source>
        <strain evidence="2 3">HMF5405</strain>
    </source>
</reference>
<organism evidence="2 3">
    <name type="scientific">Fibrella forsythiae</name>
    <dbReference type="NCBI Taxonomy" id="2817061"/>
    <lineage>
        <taxon>Bacteria</taxon>
        <taxon>Pseudomonadati</taxon>
        <taxon>Bacteroidota</taxon>
        <taxon>Cytophagia</taxon>
        <taxon>Cytophagales</taxon>
        <taxon>Spirosomataceae</taxon>
        <taxon>Fibrella</taxon>
    </lineage>
</organism>
<proteinExistence type="predicted"/>
<sequence>MIHIPGYSALQHPELIIRLEGDSNYTNIYTLNQPRPLLVSQTLLYYQRQLPGFLRVSKSSLVNPAYVVRIVKKGKVLHLRLTDDTMVLVSRRRMTETLTVLNSLGESEVSAT</sequence>
<dbReference type="Pfam" id="PF04397">
    <property type="entry name" value="LytTR"/>
    <property type="match status" value="1"/>
</dbReference>
<keyword evidence="3" id="KW-1185">Reference proteome</keyword>
<dbReference type="SMART" id="SM00850">
    <property type="entry name" value="LytTR"/>
    <property type="match status" value="1"/>
</dbReference>
<dbReference type="Gene3D" id="2.40.50.1020">
    <property type="entry name" value="LytTr DNA-binding domain"/>
    <property type="match status" value="1"/>
</dbReference>
<dbReference type="Proteomes" id="UP000664628">
    <property type="component" value="Unassembled WGS sequence"/>
</dbReference>
<accession>A0ABS3JT43</accession>
<name>A0ABS3JT43_9BACT</name>
<evidence type="ECO:0000259" key="1">
    <source>
        <dbReference type="PROSITE" id="PS50930"/>
    </source>
</evidence>
<feature type="domain" description="HTH LytTR-type" evidence="1">
    <location>
        <begin position="16"/>
        <end position="94"/>
    </location>
</feature>
<comment type="caution">
    <text evidence="2">The sequence shown here is derived from an EMBL/GenBank/DDBJ whole genome shotgun (WGS) entry which is preliminary data.</text>
</comment>